<comment type="caution">
    <text evidence="2">The sequence shown here is derived from an EMBL/GenBank/DDBJ whole genome shotgun (WGS) entry which is preliminary data.</text>
</comment>
<protein>
    <recommendedName>
        <fullName evidence="4">DUF3592 domain-containing protein</fullName>
    </recommendedName>
</protein>
<keyword evidence="1" id="KW-0812">Transmembrane</keyword>
<dbReference type="RefSeq" id="WP_195003502.1">
    <property type="nucleotide sequence ID" value="NZ_JADLQN010000003.1"/>
</dbReference>
<keyword evidence="1" id="KW-0472">Membrane</keyword>
<feature type="transmembrane region" description="Helical" evidence="1">
    <location>
        <begin position="49"/>
        <end position="70"/>
    </location>
</feature>
<name>A0ABS0DDW8_9NOCA</name>
<accession>A0ABS0DDW8</accession>
<reference evidence="2 3" key="1">
    <citation type="submission" date="2020-10" db="EMBL/GenBank/DDBJ databases">
        <title>Identification of Nocardia species via Next-generation sequencing and recognition of intraspecies genetic diversity.</title>
        <authorList>
            <person name="Li P."/>
            <person name="Li P."/>
            <person name="Lu B."/>
        </authorList>
    </citation>
    <scope>NUCLEOTIDE SEQUENCE [LARGE SCALE GENOMIC DNA]</scope>
    <source>
        <strain evidence="2 3">BJ06-0143</strain>
    </source>
</reference>
<gene>
    <name evidence="2" type="ORF">IU449_19305</name>
</gene>
<proteinExistence type="predicted"/>
<evidence type="ECO:0008006" key="4">
    <source>
        <dbReference type="Google" id="ProtNLM"/>
    </source>
</evidence>
<evidence type="ECO:0000313" key="2">
    <source>
        <dbReference type="EMBL" id="MBF6356665.1"/>
    </source>
</evidence>
<evidence type="ECO:0000313" key="3">
    <source>
        <dbReference type="Proteomes" id="UP000707731"/>
    </source>
</evidence>
<sequence length="176" mass="19576">MRRPRKMIGPMSLVWTLGVAIGSVAFMAGALNAGSSIARRTGSPAAMALFIPVSVLLGLAGWLLVLAGAWRLRRNCLRRVGAAVEGTVIASDLRCKHAQGLLDFDLWQVRVEVQFAHPESAEESRVQKRYLFPQFREKRARALAERLHVGSSVPLMVHRNSALLDIPKRPMWVDIW</sequence>
<keyword evidence="1" id="KW-1133">Transmembrane helix</keyword>
<dbReference type="EMBL" id="JADLQN010000003">
    <property type="protein sequence ID" value="MBF6356665.1"/>
    <property type="molecule type" value="Genomic_DNA"/>
</dbReference>
<organism evidence="2 3">
    <name type="scientific">Nocardia higoensis</name>
    <dbReference type="NCBI Taxonomy" id="228599"/>
    <lineage>
        <taxon>Bacteria</taxon>
        <taxon>Bacillati</taxon>
        <taxon>Actinomycetota</taxon>
        <taxon>Actinomycetes</taxon>
        <taxon>Mycobacteriales</taxon>
        <taxon>Nocardiaceae</taxon>
        <taxon>Nocardia</taxon>
    </lineage>
</organism>
<dbReference type="Proteomes" id="UP000707731">
    <property type="component" value="Unassembled WGS sequence"/>
</dbReference>
<evidence type="ECO:0000256" key="1">
    <source>
        <dbReference type="SAM" id="Phobius"/>
    </source>
</evidence>
<keyword evidence="3" id="KW-1185">Reference proteome</keyword>